<dbReference type="PANTHER" id="PTHR22014:SF2">
    <property type="entry name" value="RNA-BINDING PROTEIN 33"/>
    <property type="match status" value="1"/>
</dbReference>
<reference evidence="2 3" key="1">
    <citation type="submission" date="2015-08" db="EMBL/GenBank/DDBJ databases">
        <title>The genome of the Asian arowana (Scleropages formosus).</title>
        <authorList>
            <person name="Tan M.H."/>
            <person name="Gan H.M."/>
            <person name="Croft L.J."/>
            <person name="Austin C.M."/>
        </authorList>
    </citation>
    <scope>NUCLEOTIDE SEQUENCE [LARGE SCALE GENOMIC DNA]</scope>
    <source>
        <strain evidence="2">Aro1</strain>
    </source>
</reference>
<gene>
    <name evidence="2" type="ORF">Z043_103877</name>
</gene>
<feature type="compositionally biased region" description="Low complexity" evidence="1">
    <location>
        <begin position="801"/>
        <end position="841"/>
    </location>
</feature>
<dbReference type="InterPro" id="IPR012677">
    <property type="entry name" value="Nucleotide-bd_a/b_plait_sf"/>
</dbReference>
<dbReference type="GO" id="GO:0003723">
    <property type="term" value="F:RNA binding"/>
    <property type="evidence" value="ECO:0007669"/>
    <property type="project" value="TreeGrafter"/>
</dbReference>
<feature type="compositionally biased region" description="Basic and acidic residues" evidence="1">
    <location>
        <begin position="760"/>
        <end position="780"/>
    </location>
</feature>
<accession>A0A0P7V2H4</accession>
<feature type="region of interest" description="Disordered" evidence="1">
    <location>
        <begin position="798"/>
        <end position="907"/>
    </location>
</feature>
<evidence type="ECO:0000313" key="2">
    <source>
        <dbReference type="EMBL" id="KPP76754.1"/>
    </source>
</evidence>
<feature type="compositionally biased region" description="Low complexity" evidence="1">
    <location>
        <begin position="879"/>
        <end position="891"/>
    </location>
</feature>
<feature type="compositionally biased region" description="Acidic residues" evidence="1">
    <location>
        <begin position="48"/>
        <end position="65"/>
    </location>
</feature>
<organism evidence="2 3">
    <name type="scientific">Scleropages formosus</name>
    <name type="common">Asian bonytongue</name>
    <name type="synonym">Osteoglossum formosum</name>
    <dbReference type="NCBI Taxonomy" id="113540"/>
    <lineage>
        <taxon>Eukaryota</taxon>
        <taxon>Metazoa</taxon>
        <taxon>Chordata</taxon>
        <taxon>Craniata</taxon>
        <taxon>Vertebrata</taxon>
        <taxon>Euteleostomi</taxon>
        <taxon>Actinopterygii</taxon>
        <taxon>Neopterygii</taxon>
        <taxon>Teleostei</taxon>
        <taxon>Osteoglossocephala</taxon>
        <taxon>Osteoglossomorpha</taxon>
        <taxon>Osteoglossiformes</taxon>
        <taxon>Osteoglossidae</taxon>
        <taxon>Scleropages</taxon>
    </lineage>
</organism>
<dbReference type="PANTHER" id="PTHR22014">
    <property type="entry name" value="RNA-BINDING PROTEIN 33"/>
    <property type="match status" value="1"/>
</dbReference>
<protein>
    <submittedName>
        <fullName evidence="2">RNA-binding protein 33-like</fullName>
    </submittedName>
</protein>
<feature type="compositionally biased region" description="Polar residues" evidence="1">
    <location>
        <begin position="869"/>
        <end position="878"/>
    </location>
</feature>
<feature type="compositionally biased region" description="Low complexity" evidence="1">
    <location>
        <begin position="501"/>
        <end position="511"/>
    </location>
</feature>
<dbReference type="AlphaFoldDB" id="A0A0P7V2H4"/>
<dbReference type="InterPro" id="IPR035979">
    <property type="entry name" value="RBD_domain_sf"/>
</dbReference>
<evidence type="ECO:0000313" key="3">
    <source>
        <dbReference type="Proteomes" id="UP000034805"/>
    </source>
</evidence>
<dbReference type="EMBL" id="JARO02001002">
    <property type="protein sequence ID" value="KPP76754.1"/>
    <property type="molecule type" value="Genomic_DNA"/>
</dbReference>
<comment type="caution">
    <text evidence="2">The sequence shown here is derived from an EMBL/GenBank/DDBJ whole genome shotgun (WGS) entry which is preliminary data.</text>
</comment>
<feature type="region of interest" description="Disordered" evidence="1">
    <location>
        <begin position="106"/>
        <end position="149"/>
    </location>
</feature>
<feature type="compositionally biased region" description="Basic residues" evidence="1">
    <location>
        <begin position="312"/>
        <end position="325"/>
    </location>
</feature>
<feature type="compositionally biased region" description="Acidic residues" evidence="1">
    <location>
        <begin position="178"/>
        <end position="197"/>
    </location>
</feature>
<name>A0A0P7V2H4_SCLFO</name>
<feature type="region of interest" description="Disordered" evidence="1">
    <location>
        <begin position="469"/>
        <end position="781"/>
    </location>
</feature>
<feature type="region of interest" description="Disordered" evidence="1">
    <location>
        <begin position="243"/>
        <end position="273"/>
    </location>
</feature>
<feature type="compositionally biased region" description="Low complexity" evidence="1">
    <location>
        <begin position="587"/>
        <end position="613"/>
    </location>
</feature>
<feature type="compositionally biased region" description="Acidic residues" evidence="1">
    <location>
        <begin position="23"/>
        <end position="38"/>
    </location>
</feature>
<dbReference type="Gene3D" id="3.30.70.330">
    <property type="match status" value="1"/>
</dbReference>
<feature type="region of interest" description="Disordered" evidence="1">
    <location>
        <begin position="1"/>
        <end position="76"/>
    </location>
</feature>
<feature type="compositionally biased region" description="Basic and acidic residues" evidence="1">
    <location>
        <begin position="198"/>
        <end position="209"/>
    </location>
</feature>
<proteinExistence type="predicted"/>
<feature type="region of interest" description="Disordered" evidence="1">
    <location>
        <begin position="312"/>
        <end position="397"/>
    </location>
</feature>
<feature type="region of interest" description="Disordered" evidence="1">
    <location>
        <begin position="1087"/>
        <end position="1125"/>
    </location>
</feature>
<dbReference type="STRING" id="113540.ENSSFOP00015052726"/>
<feature type="compositionally biased region" description="Low complexity" evidence="1">
    <location>
        <begin position="561"/>
        <end position="576"/>
    </location>
</feature>
<feature type="compositionally biased region" description="Acidic residues" evidence="1">
    <location>
        <begin position="161"/>
        <end position="171"/>
    </location>
</feature>
<feature type="compositionally biased region" description="Pro residues" evidence="1">
    <location>
        <begin position="537"/>
        <end position="546"/>
    </location>
</feature>
<evidence type="ECO:0000256" key="1">
    <source>
        <dbReference type="SAM" id="MobiDB-lite"/>
    </source>
</evidence>
<dbReference type="SUPFAM" id="SSF54928">
    <property type="entry name" value="RNA-binding domain, RBD"/>
    <property type="match status" value="1"/>
</dbReference>
<dbReference type="InterPro" id="IPR039878">
    <property type="entry name" value="RBM33"/>
</dbReference>
<feature type="region of interest" description="Disordered" evidence="1">
    <location>
        <begin position="161"/>
        <end position="212"/>
    </location>
</feature>
<sequence>MDDEFDEYDKPGAERSRRRRGDEDFDSDLEGDLLEEDWLSARKNPSEGSEEELNDDLLQSDEEDQNMSGPGVVVSLDATGGLDSTFDLQEQGLEDVDYVVDDVHGLGAEGYEEGDSVEGYPHESYEDAYGADGSELPEDQLEYGGEQPEGEVYQDEVLDIDINDPIDDDFQMENKAEPEEDENVKEESDEEEDDDEESGRLRFKTERKNSTVVRLSDAAGKRRNIPETLELSEEAKADLLEFEEKERQRKQGFGGRSRGRGARGTRGGGRGRFLSFGLGDFRGEGKGRMNEQRMALPISIPMSVQLPTRMRPHHNHQLHPHHHPHQQTPPPRGPFQDHGPTRQPPQPLIPPHLSHRAATPPMDTGRMLSPPPPPRSPQQQPKNIHINPHFRGPSSSPVQVPLMPAQNPPRPTVVPQRFPGPADFQQHIPRNFTPPQRPHHPEPWGAPLLPQEREPFFISEPRFPGQHMFDQQSPAPLMSHGHALPGQGVMGFNQPGGGGLQQQPMPQQQQHQPPPIFQREPPRPGPPLQGPLGQHGPPAPRQPFAPPRQQQFPQQGPPFAPQHMHFGMQGMMHLPPHGQPQHHEPLQHQQQHPHQRQDLPSPLPQSQLQAPQHHAPHHLGELRPLGHTQLQPPFRQPPHGVQPPLRHHPQPPPRAQRPSMRSGLIKPRMNSPSPNVIKPPIQQVQALQRNSNLRELPVAPTSVSTVGPQHSAKPEPKSEPPPIASRPPEKPMVQKAKPETPAAPPALKAEPEDPEEDEETRLYRLKIEEQKRLREEILKRKELRRQLQAGMRKKELLERITAQQQQAQQAQAPQPTAAQLHTSQPQPQQAPSANGAVQAVPPGGPAPAATPRPNVKARLLLNKPPVQCWPSTPQHNIRPQQQQGPGISPQQARGPMRQGPQFQNPQNLSKAYSSLAPVPSQQQQPQGGREVPGVVAQLRPHELKPGVKRTVMQRANSGGREGLQVPQKVRVVKLLGGAAGDMRAGGWGGCRGRSALDATVGRPSAVTLGQTDNVISPTSSRMSAIFQGGEANADVGPPLQQQHQHRVRPPPQLRQVPVRKVTVGPAALPQLQPHQQNLQQLTPHIGRGSAGAPLQNRGRGRGASGGAQVGRGRARPMAVRQTARPPENQLCGVSIEGLSSSTTDVQLKNLLMSIGPIQMFKMLPHQRKAIAKFINPQHAYSFQQSFHRHMIDLSHIDVSLIDG</sequence>
<dbReference type="Proteomes" id="UP000034805">
    <property type="component" value="Unassembled WGS sequence"/>
</dbReference>
<feature type="compositionally biased region" description="Polar residues" evidence="1">
    <location>
        <begin position="682"/>
        <end position="693"/>
    </location>
</feature>